<dbReference type="InterPro" id="IPR036396">
    <property type="entry name" value="Cyt_P450_sf"/>
</dbReference>
<dbReference type="InterPro" id="IPR017972">
    <property type="entry name" value="Cyt_P450_CS"/>
</dbReference>
<dbReference type="GO" id="GO:0005506">
    <property type="term" value="F:iron ion binding"/>
    <property type="evidence" value="ECO:0007669"/>
    <property type="project" value="InterPro"/>
</dbReference>
<evidence type="ECO:0000313" key="8">
    <source>
        <dbReference type="EMBL" id="CAB5033052.1"/>
    </source>
</evidence>
<dbReference type="EMBL" id="CAFBND010000142">
    <property type="protein sequence ID" value="CAB4959610.1"/>
    <property type="molecule type" value="Genomic_DNA"/>
</dbReference>
<evidence type="ECO:0000256" key="2">
    <source>
        <dbReference type="ARBA" id="ARBA00022617"/>
    </source>
</evidence>
<dbReference type="Gene3D" id="1.10.630.10">
    <property type="entry name" value="Cytochrome P450"/>
    <property type="match status" value="1"/>
</dbReference>
<dbReference type="PANTHER" id="PTHR46696">
    <property type="entry name" value="P450, PUTATIVE (EUROFUNG)-RELATED"/>
    <property type="match status" value="1"/>
</dbReference>
<evidence type="ECO:0000256" key="5">
    <source>
        <dbReference type="ARBA" id="ARBA00023004"/>
    </source>
</evidence>
<proteinExistence type="inferred from homology"/>
<protein>
    <submittedName>
        <fullName evidence="8">Unannotated protein</fullName>
    </submittedName>
</protein>
<dbReference type="GO" id="GO:0016705">
    <property type="term" value="F:oxidoreductase activity, acting on paired donors, with incorporation or reduction of molecular oxygen"/>
    <property type="evidence" value="ECO:0007669"/>
    <property type="project" value="InterPro"/>
</dbReference>
<dbReference type="InterPro" id="IPR001128">
    <property type="entry name" value="Cyt_P450"/>
</dbReference>
<dbReference type="Pfam" id="PF00067">
    <property type="entry name" value="p450"/>
    <property type="match status" value="2"/>
</dbReference>
<keyword evidence="5" id="KW-0408">Iron</keyword>
<dbReference type="AlphaFoldDB" id="A0A6J7RWP2"/>
<dbReference type="EMBL" id="CAFBPU010000022">
    <property type="protein sequence ID" value="CAB5033052.1"/>
    <property type="molecule type" value="Genomic_DNA"/>
</dbReference>
<dbReference type="FunFam" id="1.10.630.10:FF:000018">
    <property type="entry name" value="Cytochrome P450 monooxygenase"/>
    <property type="match status" value="1"/>
</dbReference>
<keyword evidence="3" id="KW-0479">Metal-binding</keyword>
<dbReference type="GO" id="GO:0004497">
    <property type="term" value="F:monooxygenase activity"/>
    <property type="evidence" value="ECO:0007669"/>
    <property type="project" value="UniProtKB-KW"/>
</dbReference>
<evidence type="ECO:0000256" key="6">
    <source>
        <dbReference type="ARBA" id="ARBA00023033"/>
    </source>
</evidence>
<keyword evidence="2" id="KW-0349">Heme</keyword>
<gene>
    <name evidence="7" type="ORF">UFOPK3752_02189</name>
    <name evidence="8" type="ORF">UFOPK4150_01213</name>
</gene>
<organism evidence="8">
    <name type="scientific">freshwater metagenome</name>
    <dbReference type="NCBI Taxonomy" id="449393"/>
    <lineage>
        <taxon>unclassified sequences</taxon>
        <taxon>metagenomes</taxon>
        <taxon>ecological metagenomes</taxon>
    </lineage>
</organism>
<sequence length="439" mass="49171">MTTDFGVDTDSLRVPDDIARIIMTADNWDRVDDVIYPAGTWLRQNMPVGRGHVDGYDPVWIISKHSHIREILKDLETYHSGDENFMLVTQEGDTYLRNMMGGRVTSPIDNLTPMDPPDHAGHRAAQADAFTVEAIRKYEDTFRELAKNSVENFIGTGGSCDAIANLTHHYPLRVIMQMMDVPESDFPLLERLTQETFGGDDPDIVAESGAEAVSPETAARLWQEAVDSFYDYFDEMVQDRLANPRADVATAIVQGRLPNGELMTPKRQNHMLSSLAIAGHDTVNAALAGGILGLARHPEQLALVKSDPSLIPGLVDESLRYGTPTKHFMRSATRDVDFHGVKFAKGDRIMVLLFSGNMDEDVFSDPESFDITRRPNPHLSFGFGRHICMGMHITKIEMRILFEELLPRINTLELDGAFRRKRGNFVTSIKTLPVRFTTP</sequence>
<dbReference type="PRINTS" id="PR00359">
    <property type="entry name" value="BP450"/>
</dbReference>
<reference evidence="8" key="1">
    <citation type="submission" date="2020-05" db="EMBL/GenBank/DDBJ databases">
        <authorList>
            <person name="Chiriac C."/>
            <person name="Salcher M."/>
            <person name="Ghai R."/>
            <person name="Kavagutti S V."/>
        </authorList>
    </citation>
    <scope>NUCLEOTIDE SEQUENCE</scope>
</reference>
<evidence type="ECO:0000256" key="1">
    <source>
        <dbReference type="ARBA" id="ARBA00010617"/>
    </source>
</evidence>
<evidence type="ECO:0000313" key="7">
    <source>
        <dbReference type="EMBL" id="CAB4959610.1"/>
    </source>
</evidence>
<keyword evidence="6" id="KW-0503">Monooxygenase</keyword>
<dbReference type="PRINTS" id="PR00385">
    <property type="entry name" value="P450"/>
</dbReference>
<comment type="similarity">
    <text evidence="1">Belongs to the cytochrome P450 family.</text>
</comment>
<dbReference type="GO" id="GO:0020037">
    <property type="term" value="F:heme binding"/>
    <property type="evidence" value="ECO:0007669"/>
    <property type="project" value="InterPro"/>
</dbReference>
<name>A0A6J7RWP2_9ZZZZ</name>
<evidence type="ECO:0000256" key="4">
    <source>
        <dbReference type="ARBA" id="ARBA00023002"/>
    </source>
</evidence>
<dbReference type="SUPFAM" id="SSF48264">
    <property type="entry name" value="Cytochrome P450"/>
    <property type="match status" value="1"/>
</dbReference>
<accession>A0A6J7RWP2</accession>
<dbReference type="PROSITE" id="PS00086">
    <property type="entry name" value="CYTOCHROME_P450"/>
    <property type="match status" value="1"/>
</dbReference>
<keyword evidence="4" id="KW-0560">Oxidoreductase</keyword>
<dbReference type="InterPro" id="IPR002397">
    <property type="entry name" value="Cyt_P450_B"/>
</dbReference>
<evidence type="ECO:0000256" key="3">
    <source>
        <dbReference type="ARBA" id="ARBA00022723"/>
    </source>
</evidence>
<dbReference type="PANTHER" id="PTHR46696:SF6">
    <property type="entry name" value="P450, PUTATIVE (EUROFUNG)-RELATED"/>
    <property type="match status" value="1"/>
</dbReference>